<feature type="signal peptide" evidence="2">
    <location>
        <begin position="1"/>
        <end position="32"/>
    </location>
</feature>
<feature type="compositionally biased region" description="Polar residues" evidence="1">
    <location>
        <begin position="33"/>
        <end position="47"/>
    </location>
</feature>
<comment type="caution">
    <text evidence="3">The sequence shown here is derived from an EMBL/GenBank/DDBJ whole genome shotgun (WGS) entry which is preliminary data.</text>
</comment>
<feature type="region of interest" description="Disordered" evidence="1">
    <location>
        <begin position="33"/>
        <end position="69"/>
    </location>
</feature>
<evidence type="ECO:0000313" key="4">
    <source>
        <dbReference type="Proteomes" id="UP001596506"/>
    </source>
</evidence>
<reference evidence="4" key="1">
    <citation type="journal article" date="2019" name="Int. J. Syst. Evol. Microbiol.">
        <title>The Global Catalogue of Microorganisms (GCM) 10K type strain sequencing project: providing services to taxonomists for standard genome sequencing and annotation.</title>
        <authorList>
            <consortium name="The Broad Institute Genomics Platform"/>
            <consortium name="The Broad Institute Genome Sequencing Center for Infectious Disease"/>
            <person name="Wu L."/>
            <person name="Ma J."/>
        </authorList>
    </citation>
    <scope>NUCLEOTIDE SEQUENCE [LARGE SCALE GENOMIC DNA]</scope>
    <source>
        <strain evidence="4">CCUG 60559</strain>
    </source>
</reference>
<feature type="compositionally biased region" description="Low complexity" evidence="1">
    <location>
        <begin position="48"/>
        <end position="69"/>
    </location>
</feature>
<dbReference type="EMBL" id="JBHTBD010000002">
    <property type="protein sequence ID" value="MFC7294454.1"/>
    <property type="molecule type" value="Genomic_DNA"/>
</dbReference>
<accession>A0ABW2ITV4</accession>
<evidence type="ECO:0008006" key="5">
    <source>
        <dbReference type="Google" id="ProtNLM"/>
    </source>
</evidence>
<feature type="chain" id="PRO_5045063738" description="Chitin-binding type-3 domain-containing protein" evidence="2">
    <location>
        <begin position="33"/>
        <end position="127"/>
    </location>
</feature>
<evidence type="ECO:0000256" key="2">
    <source>
        <dbReference type="SAM" id="SignalP"/>
    </source>
</evidence>
<name>A0ABW2ITV4_9GAMM</name>
<gene>
    <name evidence="3" type="ORF">ACFQQA_06940</name>
</gene>
<evidence type="ECO:0000313" key="3">
    <source>
        <dbReference type="EMBL" id="MFC7294454.1"/>
    </source>
</evidence>
<dbReference type="Proteomes" id="UP001596506">
    <property type="component" value="Unassembled WGS sequence"/>
</dbReference>
<keyword evidence="2" id="KW-0732">Signal</keyword>
<proteinExistence type="predicted"/>
<organism evidence="3 4">
    <name type="scientific">Marinobacter aromaticivorans</name>
    <dbReference type="NCBI Taxonomy" id="1494078"/>
    <lineage>
        <taxon>Bacteria</taxon>
        <taxon>Pseudomonadati</taxon>
        <taxon>Pseudomonadota</taxon>
        <taxon>Gammaproteobacteria</taxon>
        <taxon>Pseudomonadales</taxon>
        <taxon>Marinobacteraceae</taxon>
        <taxon>Marinobacter</taxon>
    </lineage>
</organism>
<sequence>MLKKFTFTLHHDTHWSPLLALLLMVVFSTANAQSSGSTPVETPNAIKNTGSAGGATTNAAGASSANSSGLCERPEQWLYAETYEKGELTFHGSKVWKALKTTKGDMPGMNTPPFWEAVDDHCSMADQ</sequence>
<dbReference type="RefSeq" id="WP_100689179.1">
    <property type="nucleotide sequence ID" value="NZ_JBHTBD010000002.1"/>
</dbReference>
<keyword evidence="4" id="KW-1185">Reference proteome</keyword>
<protein>
    <recommendedName>
        <fullName evidence="5">Chitin-binding type-3 domain-containing protein</fullName>
    </recommendedName>
</protein>
<evidence type="ECO:0000256" key="1">
    <source>
        <dbReference type="SAM" id="MobiDB-lite"/>
    </source>
</evidence>